<evidence type="ECO:0000313" key="4">
    <source>
        <dbReference type="EMBL" id="TFI56704.1"/>
    </source>
</evidence>
<sequence length="145" mass="15891">MTELSLRSLKAAGRVDIRSKQQMGRSRAAGQRDFTYTVAIDCGDGNTAQFVYILRGDAGSYREDWCGDVLNGVLSYVEDIVFEADGLTIPGFVYNGVDDFGTWGYFFSTDEVPELGAFLVMYGDEHVAGQPFNPAGMFLATRTSP</sequence>
<protein>
    <submittedName>
        <fullName evidence="3">Uncharacterized protein</fullName>
    </submittedName>
</protein>
<evidence type="ECO:0000313" key="3">
    <source>
        <dbReference type="EMBL" id="TFI56703.1"/>
    </source>
</evidence>
<keyword evidence="5" id="KW-1185">Reference proteome</keyword>
<gene>
    <name evidence="3" type="ORF">E2493_18660</name>
    <name evidence="4" type="ORF">E2493_18665</name>
    <name evidence="1" type="ORF">E2493_20735</name>
    <name evidence="2" type="ORF">E2493_20740</name>
</gene>
<dbReference type="EMBL" id="SPDV01000099">
    <property type="protein sequence ID" value="TFI56327.1"/>
    <property type="molecule type" value="Genomic_DNA"/>
</dbReference>
<dbReference type="EMBL" id="SPDV01000099">
    <property type="protein sequence ID" value="TFI56326.1"/>
    <property type="molecule type" value="Genomic_DNA"/>
</dbReference>
<reference evidence="3 5" key="1">
    <citation type="submission" date="2019-03" db="EMBL/GenBank/DDBJ databases">
        <title>Genome sequence of Sphingomonas sp. 17J27-24.</title>
        <authorList>
            <person name="Kim M."/>
            <person name="Maeng S."/>
            <person name="Sathiyaraj S."/>
        </authorList>
    </citation>
    <scope>NUCLEOTIDE SEQUENCE [LARGE SCALE GENOMIC DNA]</scope>
    <source>
        <strain evidence="3 5">17J27-24</strain>
    </source>
</reference>
<evidence type="ECO:0000313" key="5">
    <source>
        <dbReference type="Proteomes" id="UP000298213"/>
    </source>
</evidence>
<dbReference type="AlphaFoldDB" id="A0A4Y8ZL21"/>
<accession>A0A4Y8ZL21</accession>
<dbReference type="Proteomes" id="UP000298213">
    <property type="component" value="Unassembled WGS sequence"/>
</dbReference>
<dbReference type="EMBL" id="SPDV01000057">
    <property type="protein sequence ID" value="TFI56704.1"/>
    <property type="molecule type" value="Genomic_DNA"/>
</dbReference>
<dbReference type="RefSeq" id="WP_135089928.1">
    <property type="nucleotide sequence ID" value="NZ_SPDV01000057.1"/>
</dbReference>
<dbReference type="EMBL" id="SPDV01000057">
    <property type="protein sequence ID" value="TFI56703.1"/>
    <property type="molecule type" value="Genomic_DNA"/>
</dbReference>
<comment type="caution">
    <text evidence="3">The sequence shown here is derived from an EMBL/GenBank/DDBJ whole genome shotgun (WGS) entry which is preliminary data.</text>
</comment>
<evidence type="ECO:0000313" key="1">
    <source>
        <dbReference type="EMBL" id="TFI56326.1"/>
    </source>
</evidence>
<evidence type="ECO:0000313" key="2">
    <source>
        <dbReference type="EMBL" id="TFI56327.1"/>
    </source>
</evidence>
<name>A0A4Y8ZL21_9SPHN</name>
<organism evidence="3 5">
    <name type="scientific">Sphingomonas parva</name>
    <dbReference type="NCBI Taxonomy" id="2555898"/>
    <lineage>
        <taxon>Bacteria</taxon>
        <taxon>Pseudomonadati</taxon>
        <taxon>Pseudomonadota</taxon>
        <taxon>Alphaproteobacteria</taxon>
        <taxon>Sphingomonadales</taxon>
        <taxon>Sphingomonadaceae</taxon>
        <taxon>Sphingomonas</taxon>
    </lineage>
</organism>
<proteinExistence type="predicted"/>